<accession>A0A2P2P3J9</accession>
<protein>
    <submittedName>
        <fullName evidence="2">Uncharacterized protein</fullName>
    </submittedName>
</protein>
<proteinExistence type="predicted"/>
<organism evidence="2">
    <name type="scientific">Rhizophora mucronata</name>
    <name type="common">Asiatic mangrove</name>
    <dbReference type="NCBI Taxonomy" id="61149"/>
    <lineage>
        <taxon>Eukaryota</taxon>
        <taxon>Viridiplantae</taxon>
        <taxon>Streptophyta</taxon>
        <taxon>Embryophyta</taxon>
        <taxon>Tracheophyta</taxon>
        <taxon>Spermatophyta</taxon>
        <taxon>Magnoliopsida</taxon>
        <taxon>eudicotyledons</taxon>
        <taxon>Gunneridae</taxon>
        <taxon>Pentapetalae</taxon>
        <taxon>rosids</taxon>
        <taxon>fabids</taxon>
        <taxon>Malpighiales</taxon>
        <taxon>Rhizophoraceae</taxon>
        <taxon>Rhizophora</taxon>
    </lineage>
</organism>
<dbReference type="AlphaFoldDB" id="A0A2P2P3J9"/>
<dbReference type="EMBL" id="GGEC01068765">
    <property type="protein sequence ID" value="MBX49249.1"/>
    <property type="molecule type" value="Transcribed_RNA"/>
</dbReference>
<evidence type="ECO:0000256" key="1">
    <source>
        <dbReference type="SAM" id="MobiDB-lite"/>
    </source>
</evidence>
<feature type="region of interest" description="Disordered" evidence="1">
    <location>
        <begin position="1"/>
        <end position="38"/>
    </location>
</feature>
<sequence length="38" mass="4454">MKQFTSVSEHLHTKQVAQKSECQVLSSHNSSRWQRWPG</sequence>
<name>A0A2P2P3J9_RHIMU</name>
<feature type="compositionally biased region" description="Polar residues" evidence="1">
    <location>
        <begin position="15"/>
        <end position="38"/>
    </location>
</feature>
<reference evidence="2" key="1">
    <citation type="submission" date="2018-02" db="EMBL/GenBank/DDBJ databases">
        <title>Rhizophora mucronata_Transcriptome.</title>
        <authorList>
            <person name="Meera S.P."/>
            <person name="Sreeshan A."/>
            <person name="Augustine A."/>
        </authorList>
    </citation>
    <scope>NUCLEOTIDE SEQUENCE</scope>
    <source>
        <tissue evidence="2">Leaf</tissue>
    </source>
</reference>
<evidence type="ECO:0000313" key="2">
    <source>
        <dbReference type="EMBL" id="MBX49249.1"/>
    </source>
</evidence>